<comment type="caution">
    <text evidence="3">The sequence shown here is derived from an EMBL/GenBank/DDBJ whole genome shotgun (WGS) entry which is preliminary data.</text>
</comment>
<keyword evidence="2" id="KW-0812">Transmembrane</keyword>
<keyword evidence="2" id="KW-0472">Membrane</keyword>
<dbReference type="Gene3D" id="1.20.1250.20">
    <property type="entry name" value="MFS general substrate transporter like domains"/>
    <property type="match status" value="1"/>
</dbReference>
<keyword evidence="4" id="KW-1185">Reference proteome</keyword>
<gene>
    <name evidence="3" type="ORF">SLEP1_g20915</name>
</gene>
<keyword evidence="2" id="KW-1133">Transmembrane helix</keyword>
<organism evidence="3 4">
    <name type="scientific">Rubroshorea leprosula</name>
    <dbReference type="NCBI Taxonomy" id="152421"/>
    <lineage>
        <taxon>Eukaryota</taxon>
        <taxon>Viridiplantae</taxon>
        <taxon>Streptophyta</taxon>
        <taxon>Embryophyta</taxon>
        <taxon>Tracheophyta</taxon>
        <taxon>Spermatophyta</taxon>
        <taxon>Magnoliopsida</taxon>
        <taxon>eudicotyledons</taxon>
        <taxon>Gunneridae</taxon>
        <taxon>Pentapetalae</taxon>
        <taxon>rosids</taxon>
        <taxon>malvids</taxon>
        <taxon>Malvales</taxon>
        <taxon>Dipterocarpaceae</taxon>
        <taxon>Rubroshorea</taxon>
    </lineage>
</organism>
<feature type="transmembrane region" description="Helical" evidence="2">
    <location>
        <begin position="363"/>
        <end position="390"/>
    </location>
</feature>
<feature type="transmembrane region" description="Helical" evidence="2">
    <location>
        <begin position="34"/>
        <end position="60"/>
    </location>
</feature>
<evidence type="ECO:0000256" key="1">
    <source>
        <dbReference type="SAM" id="MobiDB-lite"/>
    </source>
</evidence>
<feature type="transmembrane region" description="Helical" evidence="2">
    <location>
        <begin position="556"/>
        <end position="579"/>
    </location>
</feature>
<evidence type="ECO:0000256" key="2">
    <source>
        <dbReference type="SAM" id="Phobius"/>
    </source>
</evidence>
<reference evidence="3 4" key="1">
    <citation type="journal article" date="2021" name="Commun. Biol.">
        <title>The genome of Shorea leprosula (Dipterocarpaceae) highlights the ecological relevance of drought in aseasonal tropical rainforests.</title>
        <authorList>
            <person name="Ng K.K.S."/>
            <person name="Kobayashi M.J."/>
            <person name="Fawcett J.A."/>
            <person name="Hatakeyama M."/>
            <person name="Paape T."/>
            <person name="Ng C.H."/>
            <person name="Ang C.C."/>
            <person name="Tnah L.H."/>
            <person name="Lee C.T."/>
            <person name="Nishiyama T."/>
            <person name="Sese J."/>
            <person name="O'Brien M.J."/>
            <person name="Copetti D."/>
            <person name="Mohd Noor M.I."/>
            <person name="Ong R.C."/>
            <person name="Putra M."/>
            <person name="Sireger I.Z."/>
            <person name="Indrioko S."/>
            <person name="Kosugi Y."/>
            <person name="Izuno A."/>
            <person name="Isagi Y."/>
            <person name="Lee S.L."/>
            <person name="Shimizu K.K."/>
        </authorList>
    </citation>
    <scope>NUCLEOTIDE SEQUENCE [LARGE SCALE GENOMIC DNA]</scope>
    <source>
        <strain evidence="3">214</strain>
    </source>
</reference>
<protein>
    <submittedName>
        <fullName evidence="3">Uncharacterized protein</fullName>
    </submittedName>
</protein>
<accession>A0AAV5JD07</accession>
<feature type="region of interest" description="Disordered" evidence="1">
    <location>
        <begin position="401"/>
        <end position="425"/>
    </location>
</feature>
<dbReference type="InterPro" id="IPR036259">
    <property type="entry name" value="MFS_trans_sf"/>
</dbReference>
<feature type="transmembrane region" description="Helical" evidence="2">
    <location>
        <begin position="99"/>
        <end position="119"/>
    </location>
</feature>
<name>A0AAV5JD07_9ROSI</name>
<feature type="transmembrane region" description="Helical" evidence="2">
    <location>
        <begin position="520"/>
        <end position="544"/>
    </location>
</feature>
<evidence type="ECO:0000313" key="3">
    <source>
        <dbReference type="EMBL" id="GKV09407.1"/>
    </source>
</evidence>
<dbReference type="EMBL" id="BPVZ01000030">
    <property type="protein sequence ID" value="GKV09407.1"/>
    <property type="molecule type" value="Genomic_DNA"/>
</dbReference>
<proteinExistence type="predicted"/>
<sequence length="594" mass="65733">MTGAFSWKSILKYVSSYNPLDSGVDSACAGFASIGFALSALLSGYSTAKYGYLGYLVLFIQRQGMLGLRTSVIIANFQKGLGALFLLILVYMAKFRMGLARMTLYTYATFISGSQLLWVSPSKRSYRRFFLVAQLSMLGAGYAGEGSTSYVFQTQLVKAKKKPVNIGPSTTIDPHPVKICEGGTNGKMTRPGFTCSHRYDWLVGCVGPVTPARESCIFNTQLKKAEEKLRKGPVNKGPPTTTGGTDQTLTITGEEGTHQKTIGKAREVLCPSCYQELSIRLMLPKTSGQQATEEEMDSVSRQLQRKNARKMRNRIRKKLFAARLPGTILGTALAAVFSTEVFIKISTAVTDEEKIDRKDEEQILVAFVSVLIAVLNQLRLWVFAVAATVLKFKSTWHENKSGEMEKQVQKDEEKIDGKDEKQNPDSLVPELKKAVEAVLKLLPLWLTFASTCYLVNATADSLFMEQVDYLENNTESFKIPISVFYFFPDIVSMDNRAGIMEGQEEFLHPNYLRNDLEAKAVCGIADGVGNFVSIILTAASPSSWVGNDVSKSHLDYYYRMLVIITLSSTFLFTIVAIAYELQQKEGTKNGGKNG</sequence>
<feature type="transmembrane region" description="Helical" evidence="2">
    <location>
        <begin position="72"/>
        <end position="93"/>
    </location>
</feature>
<feature type="compositionally biased region" description="Basic and acidic residues" evidence="1">
    <location>
        <begin position="401"/>
        <end position="423"/>
    </location>
</feature>
<dbReference type="Proteomes" id="UP001054252">
    <property type="component" value="Unassembled WGS sequence"/>
</dbReference>
<evidence type="ECO:0000313" key="4">
    <source>
        <dbReference type="Proteomes" id="UP001054252"/>
    </source>
</evidence>
<feature type="transmembrane region" description="Helical" evidence="2">
    <location>
        <begin position="320"/>
        <end position="343"/>
    </location>
</feature>
<dbReference type="AlphaFoldDB" id="A0AAV5JD07"/>